<dbReference type="Pfam" id="PF13041">
    <property type="entry name" value="PPR_2"/>
    <property type="match status" value="1"/>
</dbReference>
<dbReference type="Gene3D" id="1.25.40.10">
    <property type="entry name" value="Tetratricopeptide repeat domain"/>
    <property type="match status" value="3"/>
</dbReference>
<proteinExistence type="inferred from homology"/>
<dbReference type="PANTHER" id="PTHR46598">
    <property type="entry name" value="BNAC05G43320D PROTEIN"/>
    <property type="match status" value="1"/>
</dbReference>
<evidence type="ECO:0000256" key="3">
    <source>
        <dbReference type="PROSITE-ProRule" id="PRU00708"/>
    </source>
</evidence>
<dbReference type="STRING" id="29655.A0A0K9NPS1"/>
<feature type="repeat" description="PPR" evidence="3">
    <location>
        <begin position="210"/>
        <end position="244"/>
    </location>
</feature>
<evidence type="ECO:0000313" key="4">
    <source>
        <dbReference type="EMBL" id="KMZ58756.1"/>
    </source>
</evidence>
<dbReference type="InterPro" id="IPR011990">
    <property type="entry name" value="TPR-like_helical_dom_sf"/>
</dbReference>
<dbReference type="NCBIfam" id="TIGR00756">
    <property type="entry name" value="PPR"/>
    <property type="match status" value="2"/>
</dbReference>
<evidence type="ECO:0000313" key="5">
    <source>
        <dbReference type="Proteomes" id="UP000036987"/>
    </source>
</evidence>
<keyword evidence="2" id="KW-0677">Repeat</keyword>
<comment type="similarity">
    <text evidence="1">Belongs to the PPR family. P subfamily.</text>
</comment>
<accession>A0A0K9NPS1</accession>
<dbReference type="Proteomes" id="UP000036987">
    <property type="component" value="Unassembled WGS sequence"/>
</dbReference>
<gene>
    <name evidence="4" type="ORF">ZOSMA_74G01000</name>
</gene>
<dbReference type="PROSITE" id="PS51375">
    <property type="entry name" value="PPR"/>
    <property type="match status" value="4"/>
</dbReference>
<evidence type="ECO:0000256" key="1">
    <source>
        <dbReference type="ARBA" id="ARBA00007626"/>
    </source>
</evidence>
<feature type="repeat" description="PPR" evidence="3">
    <location>
        <begin position="481"/>
        <end position="515"/>
    </location>
</feature>
<name>A0A0K9NPS1_ZOSMR</name>
<dbReference type="Pfam" id="PF01535">
    <property type="entry name" value="PPR"/>
    <property type="match status" value="1"/>
</dbReference>
<keyword evidence="5" id="KW-1185">Reference proteome</keyword>
<dbReference type="InterPro" id="IPR002885">
    <property type="entry name" value="PPR_rpt"/>
</dbReference>
<dbReference type="OMA" id="AYCKEGH"/>
<dbReference type="OrthoDB" id="726314at2759"/>
<reference evidence="5" key="1">
    <citation type="journal article" date="2016" name="Nature">
        <title>The genome of the seagrass Zostera marina reveals angiosperm adaptation to the sea.</title>
        <authorList>
            <person name="Olsen J.L."/>
            <person name="Rouze P."/>
            <person name="Verhelst B."/>
            <person name="Lin Y.-C."/>
            <person name="Bayer T."/>
            <person name="Collen J."/>
            <person name="Dattolo E."/>
            <person name="De Paoli E."/>
            <person name="Dittami S."/>
            <person name="Maumus F."/>
            <person name="Michel G."/>
            <person name="Kersting A."/>
            <person name="Lauritano C."/>
            <person name="Lohaus R."/>
            <person name="Toepel M."/>
            <person name="Tonon T."/>
            <person name="Vanneste K."/>
            <person name="Amirebrahimi M."/>
            <person name="Brakel J."/>
            <person name="Bostroem C."/>
            <person name="Chovatia M."/>
            <person name="Grimwood J."/>
            <person name="Jenkins J.W."/>
            <person name="Jueterbock A."/>
            <person name="Mraz A."/>
            <person name="Stam W.T."/>
            <person name="Tice H."/>
            <person name="Bornberg-Bauer E."/>
            <person name="Green P.J."/>
            <person name="Pearson G.A."/>
            <person name="Procaccini G."/>
            <person name="Duarte C.M."/>
            <person name="Schmutz J."/>
            <person name="Reusch T.B.H."/>
            <person name="Van de Peer Y."/>
        </authorList>
    </citation>
    <scope>NUCLEOTIDE SEQUENCE [LARGE SCALE GENOMIC DNA]</scope>
    <source>
        <strain evidence="5">cv. Finnish</strain>
    </source>
</reference>
<feature type="repeat" description="PPR" evidence="3">
    <location>
        <begin position="590"/>
        <end position="624"/>
    </location>
</feature>
<dbReference type="EMBL" id="LFYR01001898">
    <property type="protein sequence ID" value="KMZ58756.1"/>
    <property type="molecule type" value="Genomic_DNA"/>
</dbReference>
<protein>
    <submittedName>
        <fullName evidence="4">Putative Pentatricopeptide repeat-containing protein</fullName>
    </submittedName>
</protein>
<sequence>MMKFRLIFPKSSFPCFHRNPVIPIPPHFLLCRILSCSTPFPTRFFSVLVTATDPSRLAADLINAIHGGDLQAASKLYDQYAHIGNHFHTSSVVTKLAIALAETYDPLWLHKAYGMMLDSSLDKTSMLYLSYVLARCGMPVEAGNVLRRLLEADHYPNAKLWIAILAHVCRTEQGSFLAAELVGEFAYRFNDNRVDPRKKANKPLLSMKPNAQAFTMVLTACLLSGLTKKAEDLLEWMPRIGLKPDADLLIVMAHIYERNGRLVEIKKLKRFVNEDPCVSHLQFQQFYVCLLSCHLMFGDLDSATAIVLDMLKKAKEAKTSFRAATTIIGVVHGVSNKVDGYHITENGNPTSLDKLERFIKQPPSFEEFSKDADFLKLGHEAKNIIQGMQSRMQAKAQLVKSEHGILYPTEKIYAKLVRSFLEADRMADLAKFLIDASKLDTLVSNDKSVVVQVINACVLLRLLDQAHDLIDEMRFHGVRIGSSVYVSLLKAYCKDSRLGEVKALLKDARKAGIQLDSSCYDALIQSHADHKDLASALSLFKEMNDSNVTRSSHRDFEMVVEESNNGKSDEATLMTTLLEEIKEDRKVDCGVHDWNSAIHFFCKKRMMQDAHKSLDKMRALGHTPNSQTFHSLITAYAALGGRYTEATDLWGEMKALSKKCSLKFDQELLDSLLYCFVRGGFFLRANEVIAMMERDTMFIDKYKYRTIWLKYHKTLYKGKTPKVQTEAQCVRREAALSFKKWINLM</sequence>
<comment type="caution">
    <text evidence="4">The sequence shown here is derived from an EMBL/GenBank/DDBJ whole genome shotgun (WGS) entry which is preliminary data.</text>
</comment>
<evidence type="ECO:0000256" key="2">
    <source>
        <dbReference type="ARBA" id="ARBA00022737"/>
    </source>
</evidence>
<dbReference type="AlphaFoldDB" id="A0A0K9NPS1"/>
<dbReference type="Pfam" id="PF13812">
    <property type="entry name" value="PPR_3"/>
    <property type="match status" value="1"/>
</dbReference>
<dbReference type="PANTHER" id="PTHR46598:SF1">
    <property type="entry name" value="OS10G0422566 PROTEIN"/>
    <property type="match status" value="1"/>
</dbReference>
<feature type="repeat" description="PPR" evidence="3">
    <location>
        <begin position="516"/>
        <end position="550"/>
    </location>
</feature>
<organism evidence="4 5">
    <name type="scientific">Zostera marina</name>
    <name type="common">Eelgrass</name>
    <dbReference type="NCBI Taxonomy" id="29655"/>
    <lineage>
        <taxon>Eukaryota</taxon>
        <taxon>Viridiplantae</taxon>
        <taxon>Streptophyta</taxon>
        <taxon>Embryophyta</taxon>
        <taxon>Tracheophyta</taxon>
        <taxon>Spermatophyta</taxon>
        <taxon>Magnoliopsida</taxon>
        <taxon>Liliopsida</taxon>
        <taxon>Zosteraceae</taxon>
        <taxon>Zostera</taxon>
    </lineage>
</organism>